<dbReference type="EMBL" id="OBDZ01000062">
    <property type="protein sequence ID" value="SNY47965.1"/>
    <property type="molecule type" value="Genomic_DNA"/>
</dbReference>
<gene>
    <name evidence="2" type="ORF">SAMN06265827_1624</name>
</gene>
<dbReference type="Proteomes" id="UP000219573">
    <property type="component" value="Unassembled WGS sequence"/>
</dbReference>
<protein>
    <submittedName>
        <fullName evidence="2">LysM domain-containing protein</fullName>
    </submittedName>
</protein>
<dbReference type="SUPFAM" id="SSF54106">
    <property type="entry name" value="LysM domain"/>
    <property type="match status" value="2"/>
</dbReference>
<dbReference type="PANTHER" id="PTHR33734:SF22">
    <property type="entry name" value="MEMBRANE-BOUND LYTIC MUREIN TRANSGLYCOSYLASE D"/>
    <property type="match status" value="1"/>
</dbReference>
<evidence type="ECO:0000313" key="2">
    <source>
        <dbReference type="EMBL" id="SNY47965.1"/>
    </source>
</evidence>
<reference evidence="3" key="1">
    <citation type="submission" date="2017-09" db="EMBL/GenBank/DDBJ databases">
        <authorList>
            <person name="Varghese N."/>
            <person name="Submissions S."/>
        </authorList>
    </citation>
    <scope>NUCLEOTIDE SEQUENCE [LARGE SCALE GENOMIC DNA]</scope>
    <source>
        <strain evidence="3">MSL47</strain>
    </source>
</reference>
<dbReference type="SMART" id="SM00257">
    <property type="entry name" value="LysM"/>
    <property type="match status" value="2"/>
</dbReference>
<organism evidence="2 3">
    <name type="scientific">Orenia metallireducens</name>
    <dbReference type="NCBI Taxonomy" id="1413210"/>
    <lineage>
        <taxon>Bacteria</taxon>
        <taxon>Bacillati</taxon>
        <taxon>Bacillota</taxon>
        <taxon>Clostridia</taxon>
        <taxon>Halanaerobiales</taxon>
        <taxon>Halobacteroidaceae</taxon>
        <taxon>Orenia</taxon>
    </lineage>
</organism>
<feature type="domain" description="LysM" evidence="1">
    <location>
        <begin position="9"/>
        <end position="53"/>
    </location>
</feature>
<keyword evidence="3" id="KW-1185">Reference proteome</keyword>
<dbReference type="CDD" id="cd00118">
    <property type="entry name" value="LysM"/>
    <property type="match status" value="2"/>
</dbReference>
<dbReference type="InterPro" id="IPR018392">
    <property type="entry name" value="LysM"/>
</dbReference>
<sequence>MPTAPLGTFSYTIKTGDTLFAIAQRYNTTVSNILAFNNIPNPDNISPGQVIIIPQSPPEAIIYTVKAGDSLYAIAKKYGTQVDTIVKFNYLSNPNSIQVGQRLVVPVSLR</sequence>
<evidence type="ECO:0000259" key="1">
    <source>
        <dbReference type="PROSITE" id="PS51782"/>
    </source>
</evidence>
<name>A0A285IJ03_9FIRM</name>
<dbReference type="OrthoDB" id="2603324at2"/>
<dbReference type="Pfam" id="PF01476">
    <property type="entry name" value="LysM"/>
    <property type="match status" value="2"/>
</dbReference>
<dbReference type="RefSeq" id="WP_097019690.1">
    <property type="nucleotide sequence ID" value="NZ_OBDZ01000062.1"/>
</dbReference>
<evidence type="ECO:0000313" key="3">
    <source>
        <dbReference type="Proteomes" id="UP000219573"/>
    </source>
</evidence>
<proteinExistence type="predicted"/>
<dbReference type="InterPro" id="IPR036779">
    <property type="entry name" value="LysM_dom_sf"/>
</dbReference>
<dbReference type="Gene3D" id="3.10.350.10">
    <property type="entry name" value="LysM domain"/>
    <property type="match status" value="2"/>
</dbReference>
<accession>A0A285IJ03</accession>
<dbReference type="PROSITE" id="PS51782">
    <property type="entry name" value="LYSM"/>
    <property type="match status" value="2"/>
</dbReference>
<dbReference type="AlphaFoldDB" id="A0A285IJ03"/>
<feature type="domain" description="LysM" evidence="1">
    <location>
        <begin position="61"/>
        <end position="105"/>
    </location>
</feature>
<dbReference type="PANTHER" id="PTHR33734">
    <property type="entry name" value="LYSM DOMAIN-CONTAINING GPI-ANCHORED PROTEIN 2"/>
    <property type="match status" value="1"/>
</dbReference>